<dbReference type="InterPro" id="IPR036709">
    <property type="entry name" value="Autotransporte_beta_dom_sf"/>
</dbReference>
<evidence type="ECO:0000259" key="1">
    <source>
        <dbReference type="PROSITE" id="PS51208"/>
    </source>
</evidence>
<dbReference type="SUPFAM" id="SSF103515">
    <property type="entry name" value="Autotransporter"/>
    <property type="match status" value="1"/>
</dbReference>
<dbReference type="NCBIfam" id="TIGR01414">
    <property type="entry name" value="autotrans_barl"/>
    <property type="match status" value="1"/>
</dbReference>
<dbReference type="InterPro" id="IPR003991">
    <property type="entry name" value="Pertactin_virulence_factor"/>
</dbReference>
<dbReference type="STRING" id="626940.BHW43_03510"/>
<dbReference type="GO" id="GO:0019867">
    <property type="term" value="C:outer membrane"/>
    <property type="evidence" value="ECO:0007669"/>
    <property type="project" value="InterPro"/>
</dbReference>
<protein>
    <recommendedName>
        <fullName evidence="1">Autotransporter domain-containing protein</fullName>
    </recommendedName>
</protein>
<comment type="caution">
    <text evidence="2">The sequence shown here is derived from an EMBL/GenBank/DDBJ whole genome shotgun (WGS) entry which is preliminary data.</text>
</comment>
<proteinExistence type="predicted"/>
<dbReference type="InterPro" id="IPR006315">
    <property type="entry name" value="OM_autotransptr_brl_dom"/>
</dbReference>
<dbReference type="Pfam" id="PF03797">
    <property type="entry name" value="Autotransporter"/>
    <property type="match status" value="1"/>
</dbReference>
<dbReference type="InterPro" id="IPR051551">
    <property type="entry name" value="Autotransporter_adhesion"/>
</dbReference>
<evidence type="ECO:0000313" key="2">
    <source>
        <dbReference type="EMBL" id="OLA38323.1"/>
    </source>
</evidence>
<name>A0A1Q6R7H9_9FIRM</name>
<dbReference type="EMBL" id="MNTG01000021">
    <property type="protein sequence ID" value="OLA38323.1"/>
    <property type="molecule type" value="Genomic_DNA"/>
</dbReference>
<dbReference type="PANTHER" id="PTHR35037:SF2">
    <property type="match status" value="1"/>
</dbReference>
<dbReference type="Gene3D" id="2.40.128.130">
    <property type="entry name" value="Autotransporter beta-domain"/>
    <property type="match status" value="1"/>
</dbReference>
<dbReference type="InterPro" id="IPR005546">
    <property type="entry name" value="Autotransporte_beta"/>
</dbReference>
<dbReference type="SMART" id="SM00869">
    <property type="entry name" value="Autotransporter"/>
    <property type="match status" value="1"/>
</dbReference>
<dbReference type="AlphaFoldDB" id="A0A1Q6R7H9"/>
<organism evidence="2 3">
    <name type="scientific">Phascolarctobacterium succinatutens</name>
    <dbReference type="NCBI Taxonomy" id="626940"/>
    <lineage>
        <taxon>Bacteria</taxon>
        <taxon>Bacillati</taxon>
        <taxon>Bacillota</taxon>
        <taxon>Negativicutes</taxon>
        <taxon>Acidaminococcales</taxon>
        <taxon>Acidaminococcaceae</taxon>
        <taxon>Phascolarctobacterium</taxon>
    </lineage>
</organism>
<dbReference type="PRINTS" id="PR01484">
    <property type="entry name" value="PRTACTNFAMLY"/>
</dbReference>
<reference evidence="2 3" key="1">
    <citation type="journal article" date="2016" name="Nat. Biotechnol.">
        <title>Measurement of bacterial replication rates in microbial communities.</title>
        <authorList>
            <person name="Brown C.T."/>
            <person name="Olm M.R."/>
            <person name="Thomas B.C."/>
            <person name="Banfield J.F."/>
        </authorList>
    </citation>
    <scope>NUCLEOTIDE SEQUENCE [LARGE SCALE GENOMIC DNA]</scope>
    <source>
        <strain evidence="2">46_33</strain>
    </source>
</reference>
<dbReference type="PANTHER" id="PTHR35037">
    <property type="entry name" value="C-TERMINAL REGION OF AIDA-LIKE PROTEIN"/>
    <property type="match status" value="1"/>
</dbReference>
<evidence type="ECO:0000313" key="3">
    <source>
        <dbReference type="Proteomes" id="UP000186777"/>
    </source>
</evidence>
<accession>A0A1Q6R7H9</accession>
<dbReference type="Proteomes" id="UP000186777">
    <property type="component" value="Unassembled WGS sequence"/>
</dbReference>
<gene>
    <name evidence="2" type="ORF">BHW43_03510</name>
</gene>
<dbReference type="PROSITE" id="PS51208">
    <property type="entry name" value="AUTOTRANSPORTER"/>
    <property type="match status" value="1"/>
</dbReference>
<sequence>MNHKGNIISDGNGIVVAPVHNTPNYNNQAITVKKGGTIKLIPTTDGSERYAIYNTYGKVFYGANSVGGLNSQTGAVVLGTGTQIGGDVFVGDNEKNIVYLGLSGKDSYLNGVIKEEGKFGNVLMILNDGAVWNNTAANAGNKGTNTVLNNFSGINGMLHQSADSGDVTIKKFDSHLFNVAYEHDKNDPSKILGGNFTIEKAIENSALNVFTDYDANLNTEAAREATLNALANKIYYTGYASGERNLNGTVSIAEGLTTSSASKYFADMSFDDTTGQGYLGKESKVNEYVKPAEQGAVEFTKAIIGDVSLTKEYQDAGVYDNGNYVFTKDIKINVDPEGNKLVAGPWLYTFSSGIFSGYNQQNVNVDLNGHSMDLNIATDQSTTGIAAVGATGKVEIFNAGAMSVKAVSNEGAQTAALFVNGGGQLYIHNGGENLEKKVLTVRGSTTNSTNGAVIKSMNGANGERSWLKVDGLIDLEADTTDGVGMAEGLSAVASTIDVGGGRIIMTKAGKNPGLNFGGGAENAAIRAYGEFVTQNYGIVNVNVIKDEDSPTGNAIAAGNNTTQIVGNFTTVGGMGTKGKINVGLNTPDSYWVGNFVTGGGWGVTPGDYGIVSLFMGNKAKWMGKASYATKLLMDSGATWEGYSLNNAVDATIKNGAVWYNINDTEEPTKLKSLIGGATEAAAGTVDMTHDGVVDTTIEQFGGHVNVIYKHAADDATNILGGNFTINHAAEGSAVTLTTDNSGFDVHKADETKAVLSSLANKLYYQGAVDNAEANLDGYVQIAEGLTAASAGMKLADVEFSADNGQASLVADTIRTPDAKIIYGSSEAAMMKGAKSAMASGALMWRAENNDLLKRMGDLRLDDGDAGIWAKYYGGKYEMDSQNTDLNLKYNAYQVGFDKAVGNGWSVGLAVSYNDGDSNYGSGKADLKDTSVGLYGTWKGNDGQYVDLIAKYTRLENDYDVANVYGHKLSGDYKTWGTSISAEYGKRFENESGFYFDPSVELTLGRINGKDYSANSDYLDTWGKSRGMQVQQDAFNTLVGRVGFRLGQQTEKASYFVKLAAAHEFKGELNSRFAAEGEPEGRTSIRYS</sequence>
<feature type="domain" description="Autotransporter" evidence="1">
    <location>
        <begin position="860"/>
        <end position="1087"/>
    </location>
</feature>